<evidence type="ECO:0000313" key="2">
    <source>
        <dbReference type="EMBL" id="CAL5218625.1"/>
    </source>
</evidence>
<name>A0ABP1FJ46_9CHLO</name>
<sequence>MGGKNRASLHVDGKEIFNVQLDEPGRLSDSIGRLRAEFMTKLNEHRGTTAHTADEVDMLEEPVPEEEEEEQSLDGKKDKKKRRRNP</sequence>
<reference evidence="2 3" key="1">
    <citation type="submission" date="2024-06" db="EMBL/GenBank/DDBJ databases">
        <authorList>
            <person name="Kraege A."/>
            <person name="Thomma B."/>
        </authorList>
    </citation>
    <scope>NUCLEOTIDE SEQUENCE [LARGE SCALE GENOMIC DNA]</scope>
</reference>
<organism evidence="2 3">
    <name type="scientific">Coccomyxa viridis</name>
    <dbReference type="NCBI Taxonomy" id="1274662"/>
    <lineage>
        <taxon>Eukaryota</taxon>
        <taxon>Viridiplantae</taxon>
        <taxon>Chlorophyta</taxon>
        <taxon>core chlorophytes</taxon>
        <taxon>Trebouxiophyceae</taxon>
        <taxon>Trebouxiophyceae incertae sedis</taxon>
        <taxon>Coccomyxaceae</taxon>
        <taxon>Coccomyxa</taxon>
    </lineage>
</organism>
<gene>
    <name evidence="2" type="primary">g326</name>
    <name evidence="2" type="ORF">VP750_LOCUS284</name>
</gene>
<evidence type="ECO:0000256" key="1">
    <source>
        <dbReference type="SAM" id="MobiDB-lite"/>
    </source>
</evidence>
<keyword evidence="3" id="KW-1185">Reference proteome</keyword>
<evidence type="ECO:0000313" key="3">
    <source>
        <dbReference type="Proteomes" id="UP001497392"/>
    </source>
</evidence>
<dbReference type="EMBL" id="CAXHTA020000001">
    <property type="protein sequence ID" value="CAL5218625.1"/>
    <property type="molecule type" value="Genomic_DNA"/>
</dbReference>
<comment type="caution">
    <text evidence="2">The sequence shown here is derived from an EMBL/GenBank/DDBJ whole genome shotgun (WGS) entry which is preliminary data.</text>
</comment>
<proteinExistence type="predicted"/>
<feature type="compositionally biased region" description="Acidic residues" evidence="1">
    <location>
        <begin position="55"/>
        <end position="72"/>
    </location>
</feature>
<dbReference type="Proteomes" id="UP001497392">
    <property type="component" value="Unassembled WGS sequence"/>
</dbReference>
<protein>
    <submittedName>
        <fullName evidence="2">G326 protein</fullName>
    </submittedName>
</protein>
<feature type="region of interest" description="Disordered" evidence="1">
    <location>
        <begin position="42"/>
        <end position="86"/>
    </location>
</feature>
<accession>A0ABP1FJ46</accession>